<reference evidence="1 2" key="2">
    <citation type="journal article" date="2023" name="ChemBioChem">
        <title>Acyltransferase Domain Exchange between Two Independent Type I Polyketide Synthases in the Same Producer Strain of Macrolide Antibiotics.</title>
        <authorList>
            <person name="Kudo F."/>
            <person name="Kishikawa K."/>
            <person name="Tsuboi K."/>
            <person name="Kido T."/>
            <person name="Usui T."/>
            <person name="Hashimoto J."/>
            <person name="Shin-Ya K."/>
            <person name="Miyanaga A."/>
            <person name="Eguchi T."/>
        </authorList>
    </citation>
    <scope>NUCLEOTIDE SEQUENCE [LARGE SCALE GENOMIC DNA]</scope>
    <source>
        <strain evidence="1 2">A-8890</strain>
    </source>
</reference>
<name>A0ABM7FA60_9ACTN</name>
<sequence>MGGGLCGFLLLRGLPFMPVVPFMGWASVHAHNLGAWGCGDYGRFGHNHGL</sequence>
<evidence type="ECO:0000313" key="1">
    <source>
        <dbReference type="EMBL" id="BBC32887.1"/>
    </source>
</evidence>
<reference evidence="1 2" key="1">
    <citation type="journal article" date="2010" name="ChemBioChem">
        <title>Cloning and characterization of the biosynthetic gene cluster of 16-membered macrolide antibiotic FD-891: involvement of a dual functional cytochrome P450 monooxygenase catalyzing epoxidation and hydroxylation.</title>
        <authorList>
            <person name="Kudo F."/>
            <person name="Motegi A."/>
            <person name="Mizoue K."/>
            <person name="Eguchi T."/>
        </authorList>
    </citation>
    <scope>NUCLEOTIDE SEQUENCE [LARGE SCALE GENOMIC DNA]</scope>
    <source>
        <strain evidence="1 2">A-8890</strain>
    </source>
</reference>
<organism evidence="1 2">
    <name type="scientific">Streptomyces graminofaciens</name>
    <dbReference type="NCBI Taxonomy" id="68212"/>
    <lineage>
        <taxon>Bacteria</taxon>
        <taxon>Bacillati</taxon>
        <taxon>Actinomycetota</taxon>
        <taxon>Actinomycetes</taxon>
        <taxon>Kitasatosporales</taxon>
        <taxon>Streptomycetaceae</taxon>
        <taxon>Streptomyces</taxon>
    </lineage>
</organism>
<gene>
    <name evidence="1" type="ORF">SGFS_041810</name>
</gene>
<protein>
    <submittedName>
        <fullName evidence="1">Uncharacterized protein</fullName>
    </submittedName>
</protein>
<dbReference type="EMBL" id="AP018448">
    <property type="protein sequence ID" value="BBC32887.1"/>
    <property type="molecule type" value="Genomic_DNA"/>
</dbReference>
<dbReference type="Proteomes" id="UP001321542">
    <property type="component" value="Chromosome"/>
</dbReference>
<accession>A0ABM7FA60</accession>
<keyword evidence="2" id="KW-1185">Reference proteome</keyword>
<proteinExistence type="predicted"/>
<evidence type="ECO:0000313" key="2">
    <source>
        <dbReference type="Proteomes" id="UP001321542"/>
    </source>
</evidence>